<comment type="function">
    <text evidence="9">Part of the Tol-Pal system, which plays a role in outer membrane invagination during cell division and is important for maintaining outer membrane integrity.</text>
</comment>
<reference evidence="12 13" key="1">
    <citation type="journal article" date="2013" name="Genome Announc.">
        <title>Draft Genome Sequence of an Alphaproteobacterium, Caenispirillum salinarum AK4(T), Isolated from a Solar Saltern.</title>
        <authorList>
            <person name="Khatri I."/>
            <person name="Singh A."/>
            <person name="Korpole S."/>
            <person name="Pinnaka A.K."/>
            <person name="Subramanian S."/>
        </authorList>
    </citation>
    <scope>NUCLEOTIDE SEQUENCE [LARGE SCALE GENOMIC DNA]</scope>
    <source>
        <strain evidence="12 13">AK4</strain>
    </source>
</reference>
<evidence type="ECO:0000313" key="12">
    <source>
        <dbReference type="EMBL" id="EKV29172.1"/>
    </source>
</evidence>
<feature type="domain" description="OmpA-like" evidence="11">
    <location>
        <begin position="77"/>
        <end position="191"/>
    </location>
</feature>
<comment type="caution">
    <text evidence="12">The sequence shown here is derived from an EMBL/GenBank/DDBJ whole genome shotgun (WGS) entry which is preliminary data.</text>
</comment>
<evidence type="ECO:0000256" key="5">
    <source>
        <dbReference type="ARBA" id="ARBA00023139"/>
    </source>
</evidence>
<organism evidence="12 13">
    <name type="scientific">Caenispirillum salinarum AK4</name>
    <dbReference type="NCBI Taxonomy" id="1238182"/>
    <lineage>
        <taxon>Bacteria</taxon>
        <taxon>Pseudomonadati</taxon>
        <taxon>Pseudomonadota</taxon>
        <taxon>Alphaproteobacteria</taxon>
        <taxon>Rhodospirillales</taxon>
        <taxon>Novispirillaceae</taxon>
        <taxon>Caenispirillum</taxon>
    </lineage>
</organism>
<protein>
    <recommendedName>
        <fullName evidence="9">Peptidoglycan-associated protein</fullName>
    </recommendedName>
</protein>
<dbReference type="InterPro" id="IPR006665">
    <property type="entry name" value="OmpA-like"/>
</dbReference>
<dbReference type="HAMAP" id="MF_02204">
    <property type="entry name" value="Pal"/>
    <property type="match status" value="1"/>
</dbReference>
<dbReference type="PRINTS" id="PR01021">
    <property type="entry name" value="OMPADOMAIN"/>
</dbReference>
<proteinExistence type="inferred from homology"/>
<evidence type="ECO:0000256" key="3">
    <source>
        <dbReference type="ARBA" id="ARBA00022729"/>
    </source>
</evidence>
<dbReference type="InterPro" id="IPR006690">
    <property type="entry name" value="OMPA-like_CS"/>
</dbReference>
<keyword evidence="2 9" id="KW-0132">Cell division</keyword>
<dbReference type="NCBIfam" id="TIGR02802">
    <property type="entry name" value="Pal_lipo"/>
    <property type="match status" value="1"/>
</dbReference>
<keyword evidence="5" id="KW-0564">Palmitate</keyword>
<dbReference type="InterPro" id="IPR014169">
    <property type="entry name" value="Pal_lipo_C"/>
</dbReference>
<dbReference type="Pfam" id="PF00691">
    <property type="entry name" value="OmpA"/>
    <property type="match status" value="1"/>
</dbReference>
<dbReference type="PANTHER" id="PTHR30329">
    <property type="entry name" value="STATOR ELEMENT OF FLAGELLAR MOTOR COMPLEX"/>
    <property type="match status" value="1"/>
</dbReference>
<evidence type="ECO:0000256" key="6">
    <source>
        <dbReference type="ARBA" id="ARBA00023237"/>
    </source>
</evidence>
<comment type="similarity">
    <text evidence="9">Belongs to the Pal lipoprotein family.</text>
</comment>
<dbReference type="GO" id="GO:0009279">
    <property type="term" value="C:cell outer membrane"/>
    <property type="evidence" value="ECO:0007669"/>
    <property type="project" value="UniProtKB-SubCell"/>
</dbReference>
<dbReference type="PATRIC" id="fig|1238182.3.peg.2694"/>
<dbReference type="STRING" id="1238182.C882_0479"/>
<dbReference type="eggNOG" id="COG2885">
    <property type="taxonomic scope" value="Bacteria"/>
</dbReference>
<keyword evidence="7" id="KW-0449">Lipoprotein</keyword>
<evidence type="ECO:0000256" key="10">
    <source>
        <dbReference type="PROSITE-ProRule" id="PRU00473"/>
    </source>
</evidence>
<evidence type="ECO:0000256" key="1">
    <source>
        <dbReference type="ARBA" id="ARBA00004442"/>
    </source>
</evidence>
<dbReference type="EMBL" id="ANHY01000013">
    <property type="protein sequence ID" value="EKV29172.1"/>
    <property type="molecule type" value="Genomic_DNA"/>
</dbReference>
<keyword evidence="13" id="KW-1185">Reference proteome</keyword>
<dbReference type="AlphaFoldDB" id="K9GVG4"/>
<accession>K9GVG4</accession>
<dbReference type="InterPro" id="IPR036737">
    <property type="entry name" value="OmpA-like_sf"/>
</dbReference>
<dbReference type="SUPFAM" id="SSF103088">
    <property type="entry name" value="OmpA-like"/>
    <property type="match status" value="1"/>
</dbReference>
<dbReference type="PROSITE" id="PS01068">
    <property type="entry name" value="OMPA_1"/>
    <property type="match status" value="1"/>
</dbReference>
<name>K9GVG4_9PROT</name>
<dbReference type="PROSITE" id="PS51123">
    <property type="entry name" value="OMPA_2"/>
    <property type="match status" value="1"/>
</dbReference>
<comment type="subcellular location">
    <subcellularLocation>
        <location evidence="1">Cell outer membrane</location>
    </subcellularLocation>
</comment>
<evidence type="ECO:0000256" key="2">
    <source>
        <dbReference type="ARBA" id="ARBA00022618"/>
    </source>
</evidence>
<evidence type="ECO:0000256" key="4">
    <source>
        <dbReference type="ARBA" id="ARBA00023136"/>
    </source>
</evidence>
<evidence type="ECO:0000256" key="7">
    <source>
        <dbReference type="ARBA" id="ARBA00023288"/>
    </source>
</evidence>
<evidence type="ECO:0000259" key="11">
    <source>
        <dbReference type="PROSITE" id="PS51123"/>
    </source>
</evidence>
<dbReference type="GO" id="GO:0051301">
    <property type="term" value="P:cell division"/>
    <property type="evidence" value="ECO:0007669"/>
    <property type="project" value="UniProtKB-UniRule"/>
</dbReference>
<gene>
    <name evidence="9" type="primary">pal</name>
    <name evidence="12" type="ORF">C882_0479</name>
</gene>
<dbReference type="InterPro" id="IPR006664">
    <property type="entry name" value="OMP_bac"/>
</dbReference>
<dbReference type="Gene3D" id="3.30.1330.60">
    <property type="entry name" value="OmpA-like domain"/>
    <property type="match status" value="1"/>
</dbReference>
<keyword evidence="4 10" id="KW-0472">Membrane</keyword>
<dbReference type="Proteomes" id="UP000009881">
    <property type="component" value="Unassembled WGS sequence"/>
</dbReference>
<dbReference type="InterPro" id="IPR039001">
    <property type="entry name" value="Pal"/>
</dbReference>
<evidence type="ECO:0000313" key="13">
    <source>
        <dbReference type="Proteomes" id="UP000009881"/>
    </source>
</evidence>
<comment type="subunit">
    <text evidence="9">The Tol-Pal system is composed of five core proteins: the inner membrane proteins TolA, TolQ and TolR, the periplasmic protein TolB and the outer membrane protein Pal. They form a network linking the inner and outer membranes and the peptidoglycan layer.</text>
</comment>
<dbReference type="InterPro" id="IPR050330">
    <property type="entry name" value="Bact_OuterMem_StrucFunc"/>
</dbReference>
<keyword evidence="8 9" id="KW-0131">Cell cycle</keyword>
<evidence type="ECO:0000256" key="9">
    <source>
        <dbReference type="HAMAP-Rule" id="MF_02204"/>
    </source>
</evidence>
<evidence type="ECO:0000256" key="8">
    <source>
        <dbReference type="ARBA" id="ARBA00023306"/>
    </source>
</evidence>
<dbReference type="CDD" id="cd07185">
    <property type="entry name" value="OmpA_C-like"/>
    <property type="match status" value="1"/>
</dbReference>
<sequence length="191" mass="20389">MRKMRVGGSDWRPAFSLEDSMARFVRSATIVLTLAFLSACAASPEDTGATAGAGESLSTGVSANAGGSTGAYAPGSAAEFQATVGDRVYFGLDRHDLSAESQALLARQAQWLKTWPDRQLVIEGHADERGTREYNLALGERRATAVRDYLSAQGIPAARLSTVSFGKERPTCVEADEACWSQNRRGVSVVE</sequence>
<keyword evidence="3" id="KW-0732">Signal</keyword>
<keyword evidence="6" id="KW-0998">Cell outer membrane</keyword>
<dbReference type="PANTHER" id="PTHR30329:SF21">
    <property type="entry name" value="LIPOPROTEIN YIAD-RELATED"/>
    <property type="match status" value="1"/>
</dbReference>